<accession>A0A1I1ANN7</accession>
<keyword evidence="2" id="KW-1185">Reference proteome</keyword>
<sequence length="81" mass="9042">MIALYVLIGLLVAAVLVSTITLHKRMSRMEDEVLSCVHEAVRRRNNLSRRYFSALVATEALGVDLGELLSEAQKIRGEQDT</sequence>
<name>A0A1I1ANN7_9PSEU</name>
<evidence type="ECO:0000313" key="1">
    <source>
        <dbReference type="EMBL" id="SFB39641.1"/>
    </source>
</evidence>
<dbReference type="AlphaFoldDB" id="A0A1I1ANN7"/>
<organism evidence="1 2">
    <name type="scientific">Amycolatopsis marina</name>
    <dbReference type="NCBI Taxonomy" id="490629"/>
    <lineage>
        <taxon>Bacteria</taxon>
        <taxon>Bacillati</taxon>
        <taxon>Actinomycetota</taxon>
        <taxon>Actinomycetes</taxon>
        <taxon>Pseudonocardiales</taxon>
        <taxon>Pseudonocardiaceae</taxon>
        <taxon>Amycolatopsis</taxon>
    </lineage>
</organism>
<dbReference type="Proteomes" id="UP000243799">
    <property type="component" value="Unassembled WGS sequence"/>
</dbReference>
<protein>
    <submittedName>
        <fullName evidence="1">Uncharacterized protein</fullName>
    </submittedName>
</protein>
<dbReference type="EMBL" id="FOKG01000010">
    <property type="protein sequence ID" value="SFB39641.1"/>
    <property type="molecule type" value="Genomic_DNA"/>
</dbReference>
<dbReference type="STRING" id="490629.SAMN05216266_1105"/>
<evidence type="ECO:0000313" key="2">
    <source>
        <dbReference type="Proteomes" id="UP000243799"/>
    </source>
</evidence>
<dbReference type="RefSeq" id="WP_091674296.1">
    <property type="nucleotide sequence ID" value="NZ_FOKG01000010.1"/>
</dbReference>
<reference evidence="2" key="1">
    <citation type="submission" date="2016-10" db="EMBL/GenBank/DDBJ databases">
        <authorList>
            <person name="Varghese N."/>
            <person name="Submissions S."/>
        </authorList>
    </citation>
    <scope>NUCLEOTIDE SEQUENCE [LARGE SCALE GENOMIC DNA]</scope>
    <source>
        <strain evidence="2">CGMCC 4.3568</strain>
    </source>
</reference>
<gene>
    <name evidence="1" type="ORF">SAMN05216266_1105</name>
</gene>
<proteinExistence type="predicted"/>